<evidence type="ECO:0000256" key="4">
    <source>
        <dbReference type="ARBA" id="ARBA00022723"/>
    </source>
</evidence>
<evidence type="ECO:0000256" key="2">
    <source>
        <dbReference type="ARBA" id="ARBA00022485"/>
    </source>
</evidence>
<evidence type="ECO:0000256" key="3">
    <source>
        <dbReference type="ARBA" id="ARBA00022691"/>
    </source>
</evidence>
<dbReference type="GO" id="GO:0003824">
    <property type="term" value="F:catalytic activity"/>
    <property type="evidence" value="ECO:0007669"/>
    <property type="project" value="InterPro"/>
</dbReference>
<dbReference type="InterPro" id="IPR007197">
    <property type="entry name" value="rSAM"/>
</dbReference>
<protein>
    <recommendedName>
        <fullName evidence="7">Radical SAM core domain-containing protein</fullName>
    </recommendedName>
</protein>
<sequence length="188" mass="20771">IKRLGPIVDTLVVTGGEPLLQPEACLELLKNAKGLGFYCAMETNGGNPQALERLLPYLDFVAIDIKAPLSDSKLYARVTGQMRGTDLTNKIKESLKLAISSKAEVEARTTVVPTLNDDERIVARIANDVKGVDCLRLQQFRNQCTFNPSFQKLSMPNRERLLELARIAKREGLKSVKIFTVEGGLETV</sequence>
<keyword evidence="5" id="KW-0408">Iron</keyword>
<dbReference type="CDD" id="cd01335">
    <property type="entry name" value="Radical_SAM"/>
    <property type="match status" value="1"/>
</dbReference>
<dbReference type="Pfam" id="PF04055">
    <property type="entry name" value="Radical_SAM"/>
    <property type="match status" value="1"/>
</dbReference>
<dbReference type="EMBL" id="BART01016515">
    <property type="protein sequence ID" value="GAG82698.1"/>
    <property type="molecule type" value="Genomic_DNA"/>
</dbReference>
<keyword evidence="2" id="KW-0004">4Fe-4S</keyword>
<dbReference type="PANTHER" id="PTHR30352">
    <property type="entry name" value="PYRUVATE FORMATE-LYASE-ACTIVATING ENZYME"/>
    <property type="match status" value="1"/>
</dbReference>
<name>X1BEZ5_9ZZZZ</name>
<dbReference type="SUPFAM" id="SSF102114">
    <property type="entry name" value="Radical SAM enzymes"/>
    <property type="match status" value="1"/>
</dbReference>
<evidence type="ECO:0000256" key="5">
    <source>
        <dbReference type="ARBA" id="ARBA00023004"/>
    </source>
</evidence>
<evidence type="ECO:0000256" key="1">
    <source>
        <dbReference type="ARBA" id="ARBA00001966"/>
    </source>
</evidence>
<dbReference type="GO" id="GO:0051539">
    <property type="term" value="F:4 iron, 4 sulfur cluster binding"/>
    <property type="evidence" value="ECO:0007669"/>
    <property type="project" value="UniProtKB-KW"/>
</dbReference>
<dbReference type="InterPro" id="IPR034457">
    <property type="entry name" value="Organic_radical-activating"/>
</dbReference>
<organism evidence="8">
    <name type="scientific">marine sediment metagenome</name>
    <dbReference type="NCBI Taxonomy" id="412755"/>
    <lineage>
        <taxon>unclassified sequences</taxon>
        <taxon>metagenomes</taxon>
        <taxon>ecological metagenomes</taxon>
    </lineage>
</organism>
<dbReference type="InterPro" id="IPR013785">
    <property type="entry name" value="Aldolase_TIM"/>
</dbReference>
<dbReference type="Gene3D" id="3.20.20.70">
    <property type="entry name" value="Aldolase class I"/>
    <property type="match status" value="1"/>
</dbReference>
<feature type="domain" description="Radical SAM core" evidence="7">
    <location>
        <begin position="1"/>
        <end position="174"/>
    </location>
</feature>
<reference evidence="8" key="1">
    <citation type="journal article" date="2014" name="Front. Microbiol.">
        <title>High frequency of phylogenetically diverse reductive dehalogenase-homologous genes in deep subseafloor sedimentary metagenomes.</title>
        <authorList>
            <person name="Kawai M."/>
            <person name="Futagami T."/>
            <person name="Toyoda A."/>
            <person name="Takaki Y."/>
            <person name="Nishi S."/>
            <person name="Hori S."/>
            <person name="Arai W."/>
            <person name="Tsubouchi T."/>
            <person name="Morono Y."/>
            <person name="Uchiyama I."/>
            <person name="Ito T."/>
            <person name="Fujiyama A."/>
            <person name="Inagaki F."/>
            <person name="Takami H."/>
        </authorList>
    </citation>
    <scope>NUCLEOTIDE SEQUENCE</scope>
    <source>
        <strain evidence="8">Expedition CK06-06</strain>
    </source>
</reference>
<evidence type="ECO:0000259" key="7">
    <source>
        <dbReference type="PROSITE" id="PS51918"/>
    </source>
</evidence>
<dbReference type="GO" id="GO:0046872">
    <property type="term" value="F:metal ion binding"/>
    <property type="evidence" value="ECO:0007669"/>
    <property type="project" value="UniProtKB-KW"/>
</dbReference>
<dbReference type="InterPro" id="IPR058240">
    <property type="entry name" value="rSAM_sf"/>
</dbReference>
<proteinExistence type="predicted"/>
<evidence type="ECO:0000256" key="6">
    <source>
        <dbReference type="ARBA" id="ARBA00023014"/>
    </source>
</evidence>
<evidence type="ECO:0000313" key="8">
    <source>
        <dbReference type="EMBL" id="GAG82698.1"/>
    </source>
</evidence>
<comment type="cofactor">
    <cofactor evidence="1">
        <name>[4Fe-4S] cluster</name>
        <dbReference type="ChEBI" id="CHEBI:49883"/>
    </cofactor>
</comment>
<comment type="caution">
    <text evidence="8">The sequence shown here is derived from an EMBL/GenBank/DDBJ whole genome shotgun (WGS) entry which is preliminary data.</text>
</comment>
<keyword evidence="4" id="KW-0479">Metal-binding</keyword>
<dbReference type="PROSITE" id="PS51918">
    <property type="entry name" value="RADICAL_SAM"/>
    <property type="match status" value="1"/>
</dbReference>
<keyword evidence="6" id="KW-0411">Iron-sulfur</keyword>
<gene>
    <name evidence="8" type="ORF">S01H4_31739</name>
</gene>
<dbReference type="AlphaFoldDB" id="X1BEZ5"/>
<feature type="non-terminal residue" evidence="8">
    <location>
        <position position="1"/>
    </location>
</feature>
<dbReference type="PANTHER" id="PTHR30352:SF5">
    <property type="entry name" value="PYRUVATE FORMATE-LYASE 1-ACTIVATING ENZYME"/>
    <property type="match status" value="1"/>
</dbReference>
<keyword evidence="3" id="KW-0949">S-adenosyl-L-methionine</keyword>
<accession>X1BEZ5</accession>